<gene>
    <name evidence="1" type="ORF">CUN48_17705</name>
</gene>
<reference evidence="1 2" key="1">
    <citation type="submission" date="2017-11" db="EMBL/GenBank/DDBJ databases">
        <title>Evolution of Phototrophy in the Chloroflexi Phylum Driven by Horizontal Gene Transfer.</title>
        <authorList>
            <person name="Ward L.M."/>
            <person name="Hemp J."/>
            <person name="Shih P.M."/>
            <person name="Mcglynn S.E."/>
            <person name="Fischer W."/>
        </authorList>
    </citation>
    <scope>NUCLEOTIDE SEQUENCE [LARGE SCALE GENOMIC DNA]</scope>
    <source>
        <strain evidence="1">JP3_7</strain>
    </source>
</reference>
<protein>
    <submittedName>
        <fullName evidence="1">Uncharacterized protein</fullName>
    </submittedName>
</protein>
<evidence type="ECO:0000313" key="2">
    <source>
        <dbReference type="Proteomes" id="UP000230790"/>
    </source>
</evidence>
<proteinExistence type="predicted"/>
<name>A0A2M8Q784_9CHLR</name>
<dbReference type="AlphaFoldDB" id="A0A2M8Q784"/>
<organism evidence="1 2">
    <name type="scientific">Candidatus Thermofonsia Clade 3 bacterium</name>
    <dbReference type="NCBI Taxonomy" id="2364212"/>
    <lineage>
        <taxon>Bacteria</taxon>
        <taxon>Bacillati</taxon>
        <taxon>Chloroflexota</taxon>
        <taxon>Candidatus Thermofontia</taxon>
        <taxon>Candidatus Thermofonsia Clade 3</taxon>
    </lineage>
</organism>
<dbReference type="Proteomes" id="UP000230790">
    <property type="component" value="Unassembled WGS sequence"/>
</dbReference>
<sequence length="136" mass="14867">MLNRLWFRLTAAFALIIFIGMTATVWLSSSAAATQFEHFMVGAQMVRPAAMQEALSRYYADRQSWEGLDAALGRLVRKASDGPMIGVFGVMMGMPSNRIQVLDRDGRVVADSAGEPGGAPLVEPPLQRWPILSNNV</sequence>
<comment type="caution">
    <text evidence="1">The sequence shown here is derived from an EMBL/GenBank/DDBJ whole genome shotgun (WGS) entry which is preliminary data.</text>
</comment>
<evidence type="ECO:0000313" key="1">
    <source>
        <dbReference type="EMBL" id="PJF45671.1"/>
    </source>
</evidence>
<dbReference type="EMBL" id="PGTN01000865">
    <property type="protein sequence ID" value="PJF45671.1"/>
    <property type="molecule type" value="Genomic_DNA"/>
</dbReference>
<accession>A0A2M8Q784</accession>
<feature type="non-terminal residue" evidence="1">
    <location>
        <position position="136"/>
    </location>
</feature>